<protein>
    <submittedName>
        <fullName evidence="2">Uncharacterized protein YukE</fullName>
    </submittedName>
</protein>
<dbReference type="Gene3D" id="1.10.287.1060">
    <property type="entry name" value="ESAT-6-like"/>
    <property type="match status" value="1"/>
</dbReference>
<feature type="region of interest" description="Disordered" evidence="1">
    <location>
        <begin position="351"/>
        <end position="376"/>
    </location>
</feature>
<sequence length="392" mass="38784">MTTQKIRQDVGGDNEGIGGWNSLKVWEDQFDKLRQIVDGMNPTQVDAGAGAYGKAATRLETTVNLLRDIGYKLHAEWGGEDAKKALTQMNKAYVQAQEIRDRSKEVSQALRTHAGQQREWKAQYGSGGSTDSIVREIARAVGPTPSAINNLSAGDAMHQLNVGTERTNDMFPAGIKQEMPDPERNNFEPPPPSTNPTSPGGGPSMPGPGGPGNTGTSDLPGGPTSPGDSQPQGFDGVIDGRDFTDPTSPDGAGPGGSDLVGSGANGGSSLAGLGPGGGTGLGLPGGPGGGPGLGAGGLPGGPGGAPGGLAGPGGMPGAVPGGPGALGRGGVIGGPGGLGAGRGGYGAMGMPMGAGAGAGKGGNSEERERTTWLTEDEEVWLGEDGVGPGVID</sequence>
<gene>
    <name evidence="2" type="ORF">HNR21_002064</name>
</gene>
<dbReference type="SUPFAM" id="SSF140453">
    <property type="entry name" value="EsxAB dimer-like"/>
    <property type="match status" value="1"/>
</dbReference>
<comment type="caution">
    <text evidence="2">The sequence shown here is derived from an EMBL/GenBank/DDBJ whole genome shotgun (WGS) entry which is preliminary data.</text>
</comment>
<dbReference type="EMBL" id="JACJII010000001">
    <property type="protein sequence ID" value="MBA9003182.1"/>
    <property type="molecule type" value="Genomic_DNA"/>
</dbReference>
<evidence type="ECO:0000313" key="2">
    <source>
        <dbReference type="EMBL" id="MBA9003182.1"/>
    </source>
</evidence>
<evidence type="ECO:0000256" key="1">
    <source>
        <dbReference type="SAM" id="MobiDB-lite"/>
    </source>
</evidence>
<feature type="compositionally biased region" description="Gly residues" evidence="1">
    <location>
        <begin position="273"/>
        <end position="322"/>
    </location>
</feature>
<feature type="compositionally biased region" description="Gly residues" evidence="1">
    <location>
        <begin position="351"/>
        <end position="362"/>
    </location>
</feature>
<keyword evidence="3" id="KW-1185">Reference proteome</keyword>
<organism evidence="2 3">
    <name type="scientific">Thermomonospora cellulosilytica</name>
    <dbReference type="NCBI Taxonomy" id="1411118"/>
    <lineage>
        <taxon>Bacteria</taxon>
        <taxon>Bacillati</taxon>
        <taxon>Actinomycetota</taxon>
        <taxon>Actinomycetes</taxon>
        <taxon>Streptosporangiales</taxon>
        <taxon>Thermomonosporaceae</taxon>
        <taxon>Thermomonospora</taxon>
    </lineage>
</organism>
<dbReference type="AlphaFoldDB" id="A0A7W3R800"/>
<dbReference type="InterPro" id="IPR036689">
    <property type="entry name" value="ESAT-6-like_sf"/>
</dbReference>
<name>A0A7W3R800_9ACTN</name>
<dbReference type="RefSeq" id="WP_182705009.1">
    <property type="nucleotide sequence ID" value="NZ_JACJII010000001.1"/>
</dbReference>
<evidence type="ECO:0000313" key="3">
    <source>
        <dbReference type="Proteomes" id="UP000539313"/>
    </source>
</evidence>
<feature type="region of interest" description="Disordered" evidence="1">
    <location>
        <begin position="172"/>
        <end position="322"/>
    </location>
</feature>
<reference evidence="2 3" key="1">
    <citation type="submission" date="2020-08" db="EMBL/GenBank/DDBJ databases">
        <title>Sequencing the genomes of 1000 actinobacteria strains.</title>
        <authorList>
            <person name="Klenk H.-P."/>
        </authorList>
    </citation>
    <scope>NUCLEOTIDE SEQUENCE [LARGE SCALE GENOMIC DNA]</scope>
    <source>
        <strain evidence="2 3">DSM 45823</strain>
    </source>
</reference>
<accession>A0A7W3R800</accession>
<feature type="compositionally biased region" description="Gly residues" evidence="1">
    <location>
        <begin position="252"/>
        <end position="266"/>
    </location>
</feature>
<proteinExistence type="predicted"/>
<dbReference type="Proteomes" id="UP000539313">
    <property type="component" value="Unassembled WGS sequence"/>
</dbReference>